<dbReference type="Proteomes" id="UP001234880">
    <property type="component" value="Unassembled WGS sequence"/>
</dbReference>
<dbReference type="EMBL" id="JAURUE010000001">
    <property type="protein sequence ID" value="MDP9611614.1"/>
    <property type="molecule type" value="Genomic_DNA"/>
</dbReference>
<dbReference type="RefSeq" id="WP_062012777.1">
    <property type="nucleotide sequence ID" value="NZ_JAURUE010000001.1"/>
</dbReference>
<protein>
    <submittedName>
        <fullName evidence="1">Uncharacterized protein</fullName>
    </submittedName>
</protein>
<accession>A0ABT9KTE0</accession>
<organism evidence="1 2">
    <name type="scientific">Streptomyces demainii</name>
    <dbReference type="NCBI Taxonomy" id="588122"/>
    <lineage>
        <taxon>Bacteria</taxon>
        <taxon>Bacillati</taxon>
        <taxon>Actinomycetota</taxon>
        <taxon>Actinomycetes</taxon>
        <taxon>Kitasatosporales</taxon>
        <taxon>Streptomycetaceae</taxon>
        <taxon>Streptomyces</taxon>
    </lineage>
</organism>
<sequence length="111" mass="11600">MTGFPGREDDYRSRCEGPALAASMTAGEDAVSFEDRGRAAIRASSQYLADPSTLLEDAHAAIKLLQLVLVPHSPAATERRASAATCAADGSPVFAEGRSLMAISESPHLAL</sequence>
<reference evidence="1 2" key="1">
    <citation type="submission" date="2023-07" db="EMBL/GenBank/DDBJ databases">
        <title>Sequencing the genomes of 1000 actinobacteria strains.</title>
        <authorList>
            <person name="Klenk H.-P."/>
        </authorList>
    </citation>
    <scope>NUCLEOTIDE SEQUENCE [LARGE SCALE GENOMIC DNA]</scope>
    <source>
        <strain evidence="1 2">DSM 41600</strain>
    </source>
</reference>
<name>A0ABT9KTE0_9ACTN</name>
<keyword evidence="2" id="KW-1185">Reference proteome</keyword>
<proteinExistence type="predicted"/>
<evidence type="ECO:0000313" key="1">
    <source>
        <dbReference type="EMBL" id="MDP9611614.1"/>
    </source>
</evidence>
<gene>
    <name evidence="1" type="ORF">JOF35_003891</name>
</gene>
<evidence type="ECO:0000313" key="2">
    <source>
        <dbReference type="Proteomes" id="UP001234880"/>
    </source>
</evidence>
<comment type="caution">
    <text evidence="1">The sequence shown here is derived from an EMBL/GenBank/DDBJ whole genome shotgun (WGS) entry which is preliminary data.</text>
</comment>